<reference evidence="2" key="1">
    <citation type="submission" date="2016-10" db="EMBL/GenBank/DDBJ databases">
        <authorList>
            <person name="Varghese N."/>
            <person name="Submissions S."/>
        </authorList>
    </citation>
    <scope>NUCLEOTIDE SEQUENCE [LARGE SCALE GENOMIC DNA]</scope>
    <source>
        <strain evidence="2">DS-12</strain>
    </source>
</reference>
<dbReference type="RefSeq" id="WP_091521140.1">
    <property type="nucleotide sequence ID" value="NZ_FOVI01000007.1"/>
</dbReference>
<proteinExistence type="predicted"/>
<dbReference type="OrthoDB" id="1377859at2"/>
<dbReference type="Proteomes" id="UP000199036">
    <property type="component" value="Unassembled WGS sequence"/>
</dbReference>
<dbReference type="PROSITE" id="PS51257">
    <property type="entry name" value="PROKAR_LIPOPROTEIN"/>
    <property type="match status" value="1"/>
</dbReference>
<organism evidence="1 2">
    <name type="scientific">Paenimyroides ummariense</name>
    <dbReference type="NCBI Taxonomy" id="913024"/>
    <lineage>
        <taxon>Bacteria</taxon>
        <taxon>Pseudomonadati</taxon>
        <taxon>Bacteroidota</taxon>
        <taxon>Flavobacteriia</taxon>
        <taxon>Flavobacteriales</taxon>
        <taxon>Flavobacteriaceae</taxon>
        <taxon>Paenimyroides</taxon>
    </lineage>
</organism>
<keyword evidence="2" id="KW-1185">Reference proteome</keyword>
<evidence type="ECO:0000313" key="2">
    <source>
        <dbReference type="Proteomes" id="UP000199036"/>
    </source>
</evidence>
<name>A0A1I4ZX49_9FLAO</name>
<sequence>MKKCYLLLSIPMLMLSCTNDFDESTPKQEDQANVISNKTTNSVSINLNNIVTELVTTYKLAYGANSNNTLSQKIALLEKVSNENAKFAEIKPADFNVPTEVEVKKFLFNYDLEYNNLKVSQRVKTYFNSTLQYENNLNDLLYSISVDEQLSLNEKNLLIFTVNSLNDLDGNDFDWKRRRIVAATLGFEKSSANAVFNVALLKINN</sequence>
<dbReference type="EMBL" id="FOVI01000007">
    <property type="protein sequence ID" value="SFN54746.1"/>
    <property type="molecule type" value="Genomic_DNA"/>
</dbReference>
<protein>
    <submittedName>
        <fullName evidence="1">Uncharacterized protein</fullName>
    </submittedName>
</protein>
<dbReference type="STRING" id="913024.SAMN05421741_10710"/>
<dbReference type="AlphaFoldDB" id="A0A1I4ZX49"/>
<evidence type="ECO:0000313" key="1">
    <source>
        <dbReference type="EMBL" id="SFN54746.1"/>
    </source>
</evidence>
<gene>
    <name evidence="1" type="ORF">SAMN05421741_10710</name>
</gene>
<accession>A0A1I4ZX49</accession>